<evidence type="ECO:0000313" key="7">
    <source>
        <dbReference type="Proteomes" id="UP001357485"/>
    </source>
</evidence>
<dbReference type="PANTHER" id="PTHR28074:SF1">
    <property type="entry name" value="ATP SYNTHASE SUBUNIT K, MITOCHONDRIAL"/>
    <property type="match status" value="1"/>
</dbReference>
<reference evidence="6 7" key="1">
    <citation type="submission" date="2023-08" db="EMBL/GenBank/DDBJ databases">
        <title>Black Yeasts Isolated from many extreme environments.</title>
        <authorList>
            <person name="Coleine C."/>
            <person name="Stajich J.E."/>
            <person name="Selbmann L."/>
        </authorList>
    </citation>
    <scope>NUCLEOTIDE SEQUENCE [LARGE SCALE GENOMIC DNA]</scope>
    <source>
        <strain evidence="6 7">CCFEE 536</strain>
    </source>
</reference>
<dbReference type="InterPro" id="IPR021278">
    <property type="entry name" value="ATP19"/>
</dbReference>
<evidence type="ECO:0000256" key="2">
    <source>
        <dbReference type="ARBA" id="ARBA00023128"/>
    </source>
</evidence>
<evidence type="ECO:0000256" key="1">
    <source>
        <dbReference type="ARBA" id="ARBA00004325"/>
    </source>
</evidence>
<evidence type="ECO:0000256" key="3">
    <source>
        <dbReference type="ARBA" id="ARBA00023136"/>
    </source>
</evidence>
<gene>
    <name evidence="6" type="ORF">LTR16_002077</name>
</gene>
<keyword evidence="2" id="KW-0496">Mitochondrion</keyword>
<dbReference type="PANTHER" id="PTHR28074">
    <property type="entry name" value="ATP SYNTHASE SUBUNIT K, MITOCHONDRIAL"/>
    <property type="match status" value="1"/>
</dbReference>
<dbReference type="EMBL" id="JAVRRA010000146">
    <property type="protein sequence ID" value="KAK5291727.1"/>
    <property type="molecule type" value="Genomic_DNA"/>
</dbReference>
<keyword evidence="5" id="KW-0812">Transmembrane</keyword>
<protein>
    <submittedName>
        <fullName evidence="6">Uncharacterized protein</fullName>
    </submittedName>
</protein>
<name>A0ABR0M7U3_9PEZI</name>
<organism evidence="6 7">
    <name type="scientific">Cryomyces antarcticus</name>
    <dbReference type="NCBI Taxonomy" id="329879"/>
    <lineage>
        <taxon>Eukaryota</taxon>
        <taxon>Fungi</taxon>
        <taxon>Dikarya</taxon>
        <taxon>Ascomycota</taxon>
        <taxon>Pezizomycotina</taxon>
        <taxon>Dothideomycetes</taxon>
        <taxon>Dothideomycetes incertae sedis</taxon>
        <taxon>Cryomyces</taxon>
    </lineage>
</organism>
<feature type="transmembrane region" description="Helical" evidence="5">
    <location>
        <begin position="51"/>
        <end position="74"/>
    </location>
</feature>
<proteinExistence type="predicted"/>
<dbReference type="Proteomes" id="UP001357485">
    <property type="component" value="Unassembled WGS sequence"/>
</dbReference>
<evidence type="ECO:0000256" key="4">
    <source>
        <dbReference type="SAM" id="MobiDB-lite"/>
    </source>
</evidence>
<keyword evidence="3 5" id="KW-0472">Membrane</keyword>
<sequence length="117" mass="12551">MVVYYEIAGRKFGSHVVSAPDPPQSASTPLRPDSKQPRTTTMETASSMGTWLTLAAIQLAMATLGTTFLGAFAAMGGSKASQQSGPPINATSKDEEKFIQEFMQNAEAEEKKEKAKH</sequence>
<accession>A0ABR0M7U3</accession>
<keyword evidence="7" id="KW-1185">Reference proteome</keyword>
<keyword evidence="5" id="KW-1133">Transmembrane helix</keyword>
<comment type="caution">
    <text evidence="6">The sequence shown here is derived from an EMBL/GenBank/DDBJ whole genome shotgun (WGS) entry which is preliminary data.</text>
</comment>
<evidence type="ECO:0000313" key="6">
    <source>
        <dbReference type="EMBL" id="KAK5291727.1"/>
    </source>
</evidence>
<dbReference type="Pfam" id="PF11022">
    <property type="entry name" value="ATP19"/>
    <property type="match status" value="1"/>
</dbReference>
<comment type="subcellular location">
    <subcellularLocation>
        <location evidence="1">Mitochondrion membrane</location>
    </subcellularLocation>
</comment>
<evidence type="ECO:0000256" key="5">
    <source>
        <dbReference type="SAM" id="Phobius"/>
    </source>
</evidence>
<feature type="region of interest" description="Disordered" evidence="4">
    <location>
        <begin position="15"/>
        <end position="45"/>
    </location>
</feature>